<feature type="transmembrane region" description="Helical" evidence="1">
    <location>
        <begin position="12"/>
        <end position="33"/>
    </location>
</feature>
<comment type="caution">
    <text evidence="2">The sequence shown here is derived from an EMBL/GenBank/DDBJ whole genome shotgun (WGS) entry which is preliminary data.</text>
</comment>
<proteinExistence type="predicted"/>
<protein>
    <submittedName>
        <fullName evidence="2">Uncharacterized protein</fullName>
    </submittedName>
</protein>
<accession>A0A8S3YF49</accession>
<reference evidence="2" key="1">
    <citation type="submission" date="2021-04" db="EMBL/GenBank/DDBJ databases">
        <authorList>
            <consortium name="Molecular Ecology Group"/>
        </authorList>
    </citation>
    <scope>NUCLEOTIDE SEQUENCE</scope>
</reference>
<keyword evidence="1" id="KW-0812">Transmembrane</keyword>
<name>A0A8S3YF49_9EUPU</name>
<gene>
    <name evidence="2" type="ORF">CUNI_LOCUS662</name>
</gene>
<sequence>MFQIKVLITPKRASIVIILVFVVLIFSMAPVYVVNRLGWRFFPEKNKTLLGLIHTQDREKVEKISFAINNAFVSFTAFVVILVCTVMLVVKLHKLTVWRRKSVLITQSDTISTKNQK</sequence>
<evidence type="ECO:0000256" key="1">
    <source>
        <dbReference type="SAM" id="Phobius"/>
    </source>
</evidence>
<evidence type="ECO:0000313" key="2">
    <source>
        <dbReference type="EMBL" id="CAG5115104.1"/>
    </source>
</evidence>
<feature type="transmembrane region" description="Helical" evidence="1">
    <location>
        <begin position="71"/>
        <end position="90"/>
    </location>
</feature>
<evidence type="ECO:0000313" key="3">
    <source>
        <dbReference type="Proteomes" id="UP000678393"/>
    </source>
</evidence>
<keyword evidence="3" id="KW-1185">Reference proteome</keyword>
<feature type="non-terminal residue" evidence="2">
    <location>
        <position position="117"/>
    </location>
</feature>
<dbReference type="AlphaFoldDB" id="A0A8S3YF49"/>
<dbReference type="SUPFAM" id="SSF81321">
    <property type="entry name" value="Family A G protein-coupled receptor-like"/>
    <property type="match status" value="1"/>
</dbReference>
<keyword evidence="1" id="KW-1133">Transmembrane helix</keyword>
<dbReference type="Proteomes" id="UP000678393">
    <property type="component" value="Unassembled WGS sequence"/>
</dbReference>
<dbReference type="EMBL" id="CAJHNH020000075">
    <property type="protein sequence ID" value="CAG5115104.1"/>
    <property type="molecule type" value="Genomic_DNA"/>
</dbReference>
<keyword evidence="1" id="KW-0472">Membrane</keyword>
<dbReference type="Gene3D" id="1.20.1070.10">
    <property type="entry name" value="Rhodopsin 7-helix transmembrane proteins"/>
    <property type="match status" value="1"/>
</dbReference>
<organism evidence="2 3">
    <name type="scientific">Candidula unifasciata</name>
    <dbReference type="NCBI Taxonomy" id="100452"/>
    <lineage>
        <taxon>Eukaryota</taxon>
        <taxon>Metazoa</taxon>
        <taxon>Spiralia</taxon>
        <taxon>Lophotrochozoa</taxon>
        <taxon>Mollusca</taxon>
        <taxon>Gastropoda</taxon>
        <taxon>Heterobranchia</taxon>
        <taxon>Euthyneura</taxon>
        <taxon>Panpulmonata</taxon>
        <taxon>Eupulmonata</taxon>
        <taxon>Stylommatophora</taxon>
        <taxon>Helicina</taxon>
        <taxon>Helicoidea</taxon>
        <taxon>Geomitridae</taxon>
        <taxon>Candidula</taxon>
    </lineage>
</organism>